<dbReference type="PROSITE" id="PS51257">
    <property type="entry name" value="PROKAR_LIPOPROTEIN"/>
    <property type="match status" value="1"/>
</dbReference>
<organism evidence="3 4">
    <name type="scientific">Microbacterium amylolyticum</name>
    <dbReference type="NCBI Taxonomy" id="936337"/>
    <lineage>
        <taxon>Bacteria</taxon>
        <taxon>Bacillati</taxon>
        <taxon>Actinomycetota</taxon>
        <taxon>Actinomycetes</taxon>
        <taxon>Micrococcales</taxon>
        <taxon>Microbacteriaceae</taxon>
        <taxon>Microbacterium</taxon>
    </lineage>
</organism>
<dbReference type="InterPro" id="IPR000914">
    <property type="entry name" value="SBP_5_dom"/>
</dbReference>
<dbReference type="Gene3D" id="3.10.105.10">
    <property type="entry name" value="Dipeptide-binding Protein, Domain 3"/>
    <property type="match status" value="1"/>
</dbReference>
<name>A0ABS4ZL50_9MICO</name>
<dbReference type="Pfam" id="PF00496">
    <property type="entry name" value="SBP_bac_5"/>
    <property type="match status" value="1"/>
</dbReference>
<dbReference type="InterPro" id="IPR039424">
    <property type="entry name" value="SBP_5"/>
</dbReference>
<proteinExistence type="predicted"/>
<keyword evidence="4" id="KW-1185">Reference proteome</keyword>
<dbReference type="PIRSF" id="PIRSF002741">
    <property type="entry name" value="MppA"/>
    <property type="match status" value="1"/>
</dbReference>
<evidence type="ECO:0000259" key="2">
    <source>
        <dbReference type="Pfam" id="PF00496"/>
    </source>
</evidence>
<accession>A0ABS4ZL50</accession>
<feature type="domain" description="Solute-binding protein family 5" evidence="2">
    <location>
        <begin position="80"/>
        <end position="458"/>
    </location>
</feature>
<evidence type="ECO:0000313" key="4">
    <source>
        <dbReference type="Proteomes" id="UP001519362"/>
    </source>
</evidence>
<dbReference type="Proteomes" id="UP001519362">
    <property type="component" value="Unassembled WGS sequence"/>
</dbReference>
<dbReference type="CDD" id="cd00995">
    <property type="entry name" value="PBP2_NikA_DppA_OppA_like"/>
    <property type="match status" value="1"/>
</dbReference>
<feature type="signal peptide" evidence="1">
    <location>
        <begin position="1"/>
        <end position="22"/>
    </location>
</feature>
<reference evidence="3 4" key="1">
    <citation type="submission" date="2021-03" db="EMBL/GenBank/DDBJ databases">
        <title>Sequencing the genomes of 1000 actinobacteria strains.</title>
        <authorList>
            <person name="Klenk H.-P."/>
        </authorList>
    </citation>
    <scope>NUCLEOTIDE SEQUENCE [LARGE SCALE GENOMIC DNA]</scope>
    <source>
        <strain evidence="3 4">DSM 24221</strain>
    </source>
</reference>
<dbReference type="Gene3D" id="3.90.76.10">
    <property type="entry name" value="Dipeptide-binding Protein, Domain 1"/>
    <property type="match status" value="1"/>
</dbReference>
<dbReference type="PANTHER" id="PTHR30290">
    <property type="entry name" value="PERIPLASMIC BINDING COMPONENT OF ABC TRANSPORTER"/>
    <property type="match status" value="1"/>
</dbReference>
<keyword evidence="1" id="KW-0732">Signal</keyword>
<dbReference type="InterPro" id="IPR030678">
    <property type="entry name" value="Peptide/Ni-bd"/>
</dbReference>
<dbReference type="Gene3D" id="3.40.190.10">
    <property type="entry name" value="Periplasmic binding protein-like II"/>
    <property type="match status" value="1"/>
</dbReference>
<dbReference type="RefSeq" id="WP_165133175.1">
    <property type="nucleotide sequence ID" value="NZ_CP049253.1"/>
</dbReference>
<evidence type="ECO:0000256" key="1">
    <source>
        <dbReference type="SAM" id="SignalP"/>
    </source>
</evidence>
<comment type="caution">
    <text evidence="3">The sequence shown here is derived from an EMBL/GenBank/DDBJ whole genome shotgun (WGS) entry which is preliminary data.</text>
</comment>
<dbReference type="SUPFAM" id="SSF53850">
    <property type="entry name" value="Periplasmic binding protein-like II"/>
    <property type="match status" value="1"/>
</dbReference>
<protein>
    <submittedName>
        <fullName evidence="3">Oligopeptide transport system substrate-binding protein</fullName>
    </submittedName>
</protein>
<evidence type="ECO:0000313" key="3">
    <source>
        <dbReference type="EMBL" id="MBP2437748.1"/>
    </source>
</evidence>
<dbReference type="PANTHER" id="PTHR30290:SF83">
    <property type="entry name" value="ABC TRANSPORTER SUBSTRATE-BINDING PROTEIN"/>
    <property type="match status" value="1"/>
</dbReference>
<dbReference type="EMBL" id="JAGIOL010000001">
    <property type="protein sequence ID" value="MBP2437748.1"/>
    <property type="molecule type" value="Genomic_DNA"/>
</dbReference>
<feature type="chain" id="PRO_5046229053" evidence="1">
    <location>
        <begin position="23"/>
        <end position="539"/>
    </location>
</feature>
<gene>
    <name evidence="3" type="ORF">JOF34_002334</name>
</gene>
<sequence length="539" mass="58269">MKRNKIALSGLALAGVVSLTLAGCASGAGNNDADGDIIRVNGTEPQVGLFSTDTNEVGGGKIVDSIFSGLITYEADGTTVLDVAEDISIDSDNQLTVTIREGLEFTNGEEITADNFINAWNYGAALDNEQRQAYFYSYIAGYSAEENVDELSGLEQIDDHTFTITTEGTPAADFAERLGYSAYYPMPDVAFEDMAAFGENPVGNGPYMLAEEGAWQHNVQIDLVANPSYDGPRTPKNDGLRIVFYANEEAAYADLQAGNLDILDNVPQSMFSVYEDDFPGRTVNMGTALNQTITIPGWLEHFSGGEGQLRRQAISMAIDREEIADVIFHGSRLPMVDFSSPVVEGWSDEIEGNEVLSFNPEKAAELWAQADEIAPFSGSFKIGYNADSSHEAWVEAVANQLRTNLEIDASGDAYPTFAEFRSQITAGQIDSAFRTGWQADYPGLYNFLGPLFATGASSNDGKFSSEAFDGLLSEGLEFVGVDNIAAAEKFNEAQSVLLAELPAIPLFYQNAVGAWTENVENVEFAWNSVPVYTEVTVAP</sequence>